<reference evidence="2" key="1">
    <citation type="submission" date="2022-11" db="UniProtKB">
        <authorList>
            <consortium name="WormBaseParasite"/>
        </authorList>
    </citation>
    <scope>IDENTIFICATION</scope>
</reference>
<evidence type="ECO:0000313" key="2">
    <source>
        <dbReference type="WBParaSite" id="PS1159_v2.g16140.t1"/>
    </source>
</evidence>
<organism evidence="1 2">
    <name type="scientific">Panagrolaimus sp. PS1159</name>
    <dbReference type="NCBI Taxonomy" id="55785"/>
    <lineage>
        <taxon>Eukaryota</taxon>
        <taxon>Metazoa</taxon>
        <taxon>Ecdysozoa</taxon>
        <taxon>Nematoda</taxon>
        <taxon>Chromadorea</taxon>
        <taxon>Rhabditida</taxon>
        <taxon>Tylenchina</taxon>
        <taxon>Panagrolaimomorpha</taxon>
        <taxon>Panagrolaimoidea</taxon>
        <taxon>Panagrolaimidae</taxon>
        <taxon>Panagrolaimus</taxon>
    </lineage>
</organism>
<sequence length="199" mass="22837">CVKIDIAKLSSKIWLREELDMAYGPKNFTSVVCSKLYQCEINRLDIWNNVIMFDDLQLLTSSAKQIILWRNSITYNDGKPVLLDKILESSPVVTRFFFSFDDDDSTVNVSMKSILKLKNLGKIECAGLGNLPESLSVEDISAFFKVALFFNENMSEEYKDQLDAFIDEIIESKSPNRIIAYAGQDEEKQEIMKSRVFLF</sequence>
<dbReference type="WBParaSite" id="PS1159_v2.g16140.t1">
    <property type="protein sequence ID" value="PS1159_v2.g16140.t1"/>
    <property type="gene ID" value="PS1159_v2.g16140"/>
</dbReference>
<protein>
    <submittedName>
        <fullName evidence="2">Uncharacterized protein</fullName>
    </submittedName>
</protein>
<name>A0AC35FCQ5_9BILA</name>
<evidence type="ECO:0000313" key="1">
    <source>
        <dbReference type="Proteomes" id="UP000887580"/>
    </source>
</evidence>
<proteinExistence type="predicted"/>
<accession>A0AC35FCQ5</accession>
<dbReference type="Proteomes" id="UP000887580">
    <property type="component" value="Unplaced"/>
</dbReference>